<evidence type="ECO:0000256" key="1">
    <source>
        <dbReference type="SAM" id="MobiDB-lite"/>
    </source>
</evidence>
<reference evidence="2 3" key="1">
    <citation type="submission" date="2016-10" db="EMBL/GenBank/DDBJ databases">
        <authorList>
            <person name="de Groot N.N."/>
        </authorList>
    </citation>
    <scope>NUCLEOTIDE SEQUENCE [LARGE SCALE GENOMIC DNA]</scope>
    <source>
        <strain evidence="2 3">DSM 44215</strain>
    </source>
</reference>
<gene>
    <name evidence="2" type="ORF">SAMN04488548_13514</name>
</gene>
<sequence>MLYRIAVVGDVRRKTQAYELAQALDADLVLDTQASGLTANGQRAWAAASMTNSDWTVVLEDDAIPCTDFHTRLAEALTSTPTDVVSLYCGTSYPLQAQDVYRLAITEADNAGANYFTLPNLWHTVGVAIRTPLVKQMLEHIDGLTLPLDEAITTWMLAEGRRAAYTHPSLVDHRDDHTVIQHPDGIERTMPEKHGGMPGNAEGTQEVRSNRLHHPHSRPHLLPKTPNHLAPIQGAQRPPQAPNSLLPP</sequence>
<name>A0A1H2L8Y1_9ACTN</name>
<dbReference type="EMBL" id="FNLM01000035">
    <property type="protein sequence ID" value="SDU77284.1"/>
    <property type="molecule type" value="Genomic_DNA"/>
</dbReference>
<feature type="compositionally biased region" description="Pro residues" evidence="1">
    <location>
        <begin position="239"/>
        <end position="248"/>
    </location>
</feature>
<protein>
    <submittedName>
        <fullName evidence="2">Uncharacterized protein</fullName>
    </submittedName>
</protein>
<dbReference type="STRING" id="158898.SAMN04488548_13514"/>
<dbReference type="SUPFAM" id="SSF53448">
    <property type="entry name" value="Nucleotide-diphospho-sugar transferases"/>
    <property type="match status" value="1"/>
</dbReference>
<accession>A0A1H2L8Y1</accession>
<evidence type="ECO:0000313" key="2">
    <source>
        <dbReference type="EMBL" id="SDU77284.1"/>
    </source>
</evidence>
<dbReference type="AlphaFoldDB" id="A0A1H2L8Y1"/>
<dbReference type="RefSeq" id="WP_244278401.1">
    <property type="nucleotide sequence ID" value="NZ_FNLM01000035.1"/>
</dbReference>
<feature type="compositionally biased region" description="Basic residues" evidence="1">
    <location>
        <begin position="210"/>
        <end position="221"/>
    </location>
</feature>
<organism evidence="2 3">
    <name type="scientific">Gordonia westfalica</name>
    <dbReference type="NCBI Taxonomy" id="158898"/>
    <lineage>
        <taxon>Bacteria</taxon>
        <taxon>Bacillati</taxon>
        <taxon>Actinomycetota</taxon>
        <taxon>Actinomycetes</taxon>
        <taxon>Mycobacteriales</taxon>
        <taxon>Gordoniaceae</taxon>
        <taxon>Gordonia</taxon>
    </lineage>
</organism>
<feature type="region of interest" description="Disordered" evidence="1">
    <location>
        <begin position="186"/>
        <end position="248"/>
    </location>
</feature>
<feature type="compositionally biased region" description="Basic and acidic residues" evidence="1">
    <location>
        <begin position="186"/>
        <end position="195"/>
    </location>
</feature>
<evidence type="ECO:0000313" key="3">
    <source>
        <dbReference type="Proteomes" id="UP000183180"/>
    </source>
</evidence>
<dbReference type="Proteomes" id="UP000183180">
    <property type="component" value="Unassembled WGS sequence"/>
</dbReference>
<dbReference type="InterPro" id="IPR029044">
    <property type="entry name" value="Nucleotide-diphossugar_trans"/>
</dbReference>
<proteinExistence type="predicted"/>